<gene>
    <name evidence="1" type="ORF">ACFSC9_15085</name>
</gene>
<proteinExistence type="predicted"/>
<dbReference type="RefSeq" id="WP_347326783.1">
    <property type="nucleotide sequence ID" value="NZ_JBCGUH010000015.1"/>
</dbReference>
<keyword evidence="2" id="KW-1185">Reference proteome</keyword>
<comment type="caution">
    <text evidence="1">The sequence shown here is derived from an EMBL/GenBank/DDBJ whole genome shotgun (WGS) entry which is preliminary data.</text>
</comment>
<evidence type="ECO:0000313" key="1">
    <source>
        <dbReference type="EMBL" id="MFD1886840.1"/>
    </source>
</evidence>
<dbReference type="Proteomes" id="UP001597233">
    <property type="component" value="Unassembled WGS sequence"/>
</dbReference>
<accession>A0ABW4RKT8</accession>
<organism evidence="1 2">
    <name type="scientific">Paenibacillus wenxiniae</name>
    <dbReference type="NCBI Taxonomy" id="1636843"/>
    <lineage>
        <taxon>Bacteria</taxon>
        <taxon>Bacillati</taxon>
        <taxon>Bacillota</taxon>
        <taxon>Bacilli</taxon>
        <taxon>Bacillales</taxon>
        <taxon>Paenibacillaceae</taxon>
        <taxon>Paenibacillus</taxon>
    </lineage>
</organism>
<dbReference type="EMBL" id="JBHUEH010000021">
    <property type="protein sequence ID" value="MFD1886840.1"/>
    <property type="molecule type" value="Genomic_DNA"/>
</dbReference>
<reference evidence="2" key="1">
    <citation type="journal article" date="2019" name="Int. J. Syst. Evol. Microbiol.">
        <title>The Global Catalogue of Microorganisms (GCM) 10K type strain sequencing project: providing services to taxonomists for standard genome sequencing and annotation.</title>
        <authorList>
            <consortium name="The Broad Institute Genomics Platform"/>
            <consortium name="The Broad Institute Genome Sequencing Center for Infectious Disease"/>
            <person name="Wu L."/>
            <person name="Ma J."/>
        </authorList>
    </citation>
    <scope>NUCLEOTIDE SEQUENCE [LARGE SCALE GENOMIC DNA]</scope>
    <source>
        <strain evidence="2">CCUG 54950</strain>
    </source>
</reference>
<protein>
    <submittedName>
        <fullName evidence="1">Uncharacterized protein</fullName>
    </submittedName>
</protein>
<name>A0ABW4RKT8_9BACL</name>
<evidence type="ECO:0000313" key="2">
    <source>
        <dbReference type="Proteomes" id="UP001597233"/>
    </source>
</evidence>
<sequence length="86" mass="9216">MALPAAALQAFCIVVFETGPRALNSYPESAWPEIMGHATQVKQYSIGVYDTTLAAGRITQAQYDAIVGMMPPAIVPTAEQQTESTE</sequence>